<evidence type="ECO:0000313" key="2">
    <source>
        <dbReference type="Proteomes" id="UP000789525"/>
    </source>
</evidence>
<organism evidence="1 2">
    <name type="scientific">Acaulospora colombiana</name>
    <dbReference type="NCBI Taxonomy" id="27376"/>
    <lineage>
        <taxon>Eukaryota</taxon>
        <taxon>Fungi</taxon>
        <taxon>Fungi incertae sedis</taxon>
        <taxon>Mucoromycota</taxon>
        <taxon>Glomeromycotina</taxon>
        <taxon>Glomeromycetes</taxon>
        <taxon>Diversisporales</taxon>
        <taxon>Acaulosporaceae</taxon>
        <taxon>Acaulospora</taxon>
    </lineage>
</organism>
<reference evidence="1" key="1">
    <citation type="submission" date="2021-06" db="EMBL/GenBank/DDBJ databases">
        <authorList>
            <person name="Kallberg Y."/>
            <person name="Tangrot J."/>
            <person name="Rosling A."/>
        </authorList>
    </citation>
    <scope>NUCLEOTIDE SEQUENCE</scope>
    <source>
        <strain evidence="1">CL356</strain>
    </source>
</reference>
<proteinExistence type="predicted"/>
<comment type="caution">
    <text evidence="1">The sequence shown here is derived from an EMBL/GenBank/DDBJ whole genome shotgun (WGS) entry which is preliminary data.</text>
</comment>
<evidence type="ECO:0000313" key="1">
    <source>
        <dbReference type="EMBL" id="CAG8683024.1"/>
    </source>
</evidence>
<gene>
    <name evidence="1" type="ORF">ACOLOM_LOCUS9422</name>
</gene>
<keyword evidence="2" id="KW-1185">Reference proteome</keyword>
<protein>
    <submittedName>
        <fullName evidence="1">3982_t:CDS:1</fullName>
    </submittedName>
</protein>
<dbReference type="Proteomes" id="UP000789525">
    <property type="component" value="Unassembled WGS sequence"/>
</dbReference>
<dbReference type="EMBL" id="CAJVPT010027307">
    <property type="protein sequence ID" value="CAG8683024.1"/>
    <property type="molecule type" value="Genomic_DNA"/>
</dbReference>
<sequence>MAKCCWACAFDYAIHGHDGSLSNPLPPDLVTIPCTFLILLITYIYSPHLTKPSPSSLSPPSPSSHHVVSQESIEFSCSQYVSLLLHRTTTPKTPSPSQTPCTPHATSPQPASKRRLKGVMGARHDSPSPPTTPYIPNNIHNEPKLTSLY</sequence>
<name>A0ACA9P226_9GLOM</name>
<accession>A0ACA9P226</accession>